<gene>
    <name evidence="1" type="ORF">J0J70_05775</name>
</gene>
<dbReference type="EMBL" id="CP071250">
    <property type="protein sequence ID" value="UUF09458.1"/>
    <property type="molecule type" value="Genomic_DNA"/>
</dbReference>
<evidence type="ECO:0000313" key="1">
    <source>
        <dbReference type="EMBL" id="UUF09458.1"/>
    </source>
</evidence>
<dbReference type="Proteomes" id="UP001058072">
    <property type="component" value="Chromosome"/>
</dbReference>
<protein>
    <submittedName>
        <fullName evidence="1">Uncharacterized protein</fullName>
    </submittedName>
</protein>
<sequence>MKLLNTLLIICAFLLFFIGIETPVSVEPDISYLKRSTNLRELDLRPNIKQVINLLYPM</sequence>
<dbReference type="RefSeq" id="WP_212724886.1">
    <property type="nucleotide sequence ID" value="NZ_CP071250.1"/>
</dbReference>
<evidence type="ECO:0000313" key="2">
    <source>
        <dbReference type="Proteomes" id="UP001058072"/>
    </source>
</evidence>
<reference evidence="1" key="1">
    <citation type="submission" date="2021-03" db="EMBL/GenBank/DDBJ databases">
        <title>Comparative Genomics and Metabolomics in the genus Turicibacter.</title>
        <authorList>
            <person name="Maki J."/>
            <person name="Looft T."/>
        </authorList>
    </citation>
    <scope>NUCLEOTIDE SEQUENCE</scope>
    <source>
        <strain evidence="1">ISU324</strain>
    </source>
</reference>
<accession>A0A9Q9CT87</accession>
<organism evidence="1 2">
    <name type="scientific">Turicibacter bilis</name>
    <dbReference type="NCBI Taxonomy" id="2735723"/>
    <lineage>
        <taxon>Bacteria</taxon>
        <taxon>Bacillati</taxon>
        <taxon>Bacillota</taxon>
        <taxon>Erysipelotrichia</taxon>
        <taxon>Erysipelotrichales</taxon>
        <taxon>Turicibacteraceae</taxon>
        <taxon>Turicibacter</taxon>
    </lineage>
</organism>
<proteinExistence type="predicted"/>
<name>A0A9Q9CT87_9FIRM</name>
<dbReference type="AlphaFoldDB" id="A0A9Q9CT87"/>